<comment type="caution">
    <text evidence="4">The sequence shown here is derived from an EMBL/GenBank/DDBJ whole genome shotgun (WGS) entry which is preliminary data.</text>
</comment>
<dbReference type="InterPro" id="IPR003594">
    <property type="entry name" value="HATPase_dom"/>
</dbReference>
<organism evidence="4 5">
    <name type="scientific">Sphaerisporangium melleum</name>
    <dbReference type="NCBI Taxonomy" id="321316"/>
    <lineage>
        <taxon>Bacteria</taxon>
        <taxon>Bacillati</taxon>
        <taxon>Actinomycetota</taxon>
        <taxon>Actinomycetes</taxon>
        <taxon>Streptosporangiales</taxon>
        <taxon>Streptosporangiaceae</taxon>
        <taxon>Sphaerisporangium</taxon>
    </lineage>
</organism>
<feature type="region of interest" description="Disordered" evidence="2">
    <location>
        <begin position="138"/>
        <end position="159"/>
    </location>
</feature>
<feature type="domain" description="Histidine kinase/HSP90-like ATPase" evidence="3">
    <location>
        <begin position="13"/>
        <end position="115"/>
    </location>
</feature>
<dbReference type="SUPFAM" id="SSF55874">
    <property type="entry name" value="ATPase domain of HSP90 chaperone/DNA topoisomerase II/histidine kinase"/>
    <property type="match status" value="1"/>
</dbReference>
<dbReference type="EMBL" id="BMNT01000008">
    <property type="protein sequence ID" value="GGK75890.1"/>
    <property type="molecule type" value="Genomic_DNA"/>
</dbReference>
<accession>A0A917QXF6</accession>
<reference evidence="4" key="2">
    <citation type="submission" date="2020-09" db="EMBL/GenBank/DDBJ databases">
        <authorList>
            <person name="Sun Q."/>
            <person name="Ohkuma M."/>
        </authorList>
    </citation>
    <scope>NUCLEOTIDE SEQUENCE</scope>
    <source>
        <strain evidence="4">JCM 13064</strain>
    </source>
</reference>
<evidence type="ECO:0000259" key="3">
    <source>
        <dbReference type="Pfam" id="PF13581"/>
    </source>
</evidence>
<dbReference type="Pfam" id="PF13581">
    <property type="entry name" value="HATPase_c_2"/>
    <property type="match status" value="1"/>
</dbReference>
<keyword evidence="1" id="KW-0808">Transferase</keyword>
<feature type="compositionally biased region" description="Polar residues" evidence="2">
    <location>
        <begin position="147"/>
        <end position="159"/>
    </location>
</feature>
<name>A0A917QXF6_9ACTN</name>
<sequence>MTIFDRRTESTAFPATPTSVGEARHWLSKALAGHPRRDDAVLLLSEAVTNSLVHTDSTSIEVSVRIEVNGDVRIEVIDQGAQTTPALSSTGSDDEPATSGRGIRLVRTLSVRWGFTEEGSRCVLWFLLSARDCESGALKASVDQDDQPMQRSGNASGGR</sequence>
<evidence type="ECO:0000256" key="1">
    <source>
        <dbReference type="ARBA" id="ARBA00022527"/>
    </source>
</evidence>
<keyword evidence="5" id="KW-1185">Reference proteome</keyword>
<keyword evidence="1" id="KW-0418">Kinase</keyword>
<dbReference type="PANTHER" id="PTHR35526">
    <property type="entry name" value="ANTI-SIGMA-F FACTOR RSBW-RELATED"/>
    <property type="match status" value="1"/>
</dbReference>
<dbReference type="InterPro" id="IPR050267">
    <property type="entry name" value="Anti-sigma-factor_SerPK"/>
</dbReference>
<dbReference type="InterPro" id="IPR036890">
    <property type="entry name" value="HATPase_C_sf"/>
</dbReference>
<evidence type="ECO:0000256" key="2">
    <source>
        <dbReference type="SAM" id="MobiDB-lite"/>
    </source>
</evidence>
<dbReference type="GO" id="GO:0004674">
    <property type="term" value="F:protein serine/threonine kinase activity"/>
    <property type="evidence" value="ECO:0007669"/>
    <property type="project" value="UniProtKB-KW"/>
</dbReference>
<proteinExistence type="predicted"/>
<evidence type="ECO:0000313" key="5">
    <source>
        <dbReference type="Proteomes" id="UP000645217"/>
    </source>
</evidence>
<dbReference type="AlphaFoldDB" id="A0A917QXF6"/>
<dbReference type="PANTHER" id="PTHR35526:SF3">
    <property type="entry name" value="ANTI-SIGMA-F FACTOR RSBW"/>
    <property type="match status" value="1"/>
</dbReference>
<dbReference type="CDD" id="cd16936">
    <property type="entry name" value="HATPase_RsbW-like"/>
    <property type="match status" value="1"/>
</dbReference>
<dbReference type="Gene3D" id="3.30.565.10">
    <property type="entry name" value="Histidine kinase-like ATPase, C-terminal domain"/>
    <property type="match status" value="1"/>
</dbReference>
<dbReference type="RefSeq" id="WP_189162519.1">
    <property type="nucleotide sequence ID" value="NZ_BMNT01000008.1"/>
</dbReference>
<reference evidence="4" key="1">
    <citation type="journal article" date="2014" name="Int. J. Syst. Evol. Microbiol.">
        <title>Complete genome sequence of Corynebacterium casei LMG S-19264T (=DSM 44701T), isolated from a smear-ripened cheese.</title>
        <authorList>
            <consortium name="US DOE Joint Genome Institute (JGI-PGF)"/>
            <person name="Walter F."/>
            <person name="Albersmeier A."/>
            <person name="Kalinowski J."/>
            <person name="Ruckert C."/>
        </authorList>
    </citation>
    <scope>NUCLEOTIDE SEQUENCE</scope>
    <source>
        <strain evidence="4">JCM 13064</strain>
    </source>
</reference>
<keyword evidence="1" id="KW-0723">Serine/threonine-protein kinase</keyword>
<gene>
    <name evidence="4" type="ORF">GCM10007964_18340</name>
</gene>
<dbReference type="Proteomes" id="UP000645217">
    <property type="component" value="Unassembled WGS sequence"/>
</dbReference>
<protein>
    <recommendedName>
        <fullName evidence="3">Histidine kinase/HSP90-like ATPase domain-containing protein</fullName>
    </recommendedName>
</protein>
<evidence type="ECO:0000313" key="4">
    <source>
        <dbReference type="EMBL" id="GGK75890.1"/>
    </source>
</evidence>